<organism evidence="5 6">
    <name type="scientific">Pseudocercospora eumusae</name>
    <dbReference type="NCBI Taxonomy" id="321146"/>
    <lineage>
        <taxon>Eukaryota</taxon>
        <taxon>Fungi</taxon>
        <taxon>Dikarya</taxon>
        <taxon>Ascomycota</taxon>
        <taxon>Pezizomycotina</taxon>
        <taxon>Dothideomycetes</taxon>
        <taxon>Dothideomycetidae</taxon>
        <taxon>Mycosphaerellales</taxon>
        <taxon>Mycosphaerellaceae</taxon>
        <taxon>Pseudocercospora</taxon>
    </lineage>
</organism>
<feature type="compositionally biased region" description="Acidic residues" evidence="4">
    <location>
        <begin position="93"/>
        <end position="102"/>
    </location>
</feature>
<dbReference type="SUPFAM" id="SSF50978">
    <property type="entry name" value="WD40 repeat-like"/>
    <property type="match status" value="1"/>
</dbReference>
<dbReference type="Proteomes" id="UP000070133">
    <property type="component" value="Unassembled WGS sequence"/>
</dbReference>
<keyword evidence="2" id="KW-0677">Repeat</keyword>
<evidence type="ECO:0000256" key="4">
    <source>
        <dbReference type="SAM" id="MobiDB-lite"/>
    </source>
</evidence>
<keyword evidence="1 3" id="KW-0853">WD repeat</keyword>
<dbReference type="Pfam" id="PF00400">
    <property type="entry name" value="WD40"/>
    <property type="match status" value="1"/>
</dbReference>
<gene>
    <name evidence="5" type="ORF">AC578_10243</name>
</gene>
<comment type="caution">
    <text evidence="5">The sequence shown here is derived from an EMBL/GenBank/DDBJ whole genome shotgun (WGS) entry which is preliminary data.</text>
</comment>
<feature type="compositionally biased region" description="Polar residues" evidence="4">
    <location>
        <begin position="1"/>
        <end position="11"/>
    </location>
</feature>
<dbReference type="InterPro" id="IPR019775">
    <property type="entry name" value="WD40_repeat_CS"/>
</dbReference>
<feature type="compositionally biased region" description="Basic residues" evidence="4">
    <location>
        <begin position="17"/>
        <end position="26"/>
    </location>
</feature>
<dbReference type="AlphaFoldDB" id="A0A139HYW9"/>
<proteinExistence type="predicted"/>
<dbReference type="Gene3D" id="2.130.10.10">
    <property type="entry name" value="YVTN repeat-like/Quinoprotein amine dehydrogenase"/>
    <property type="match status" value="1"/>
</dbReference>
<sequence>MPDIFQFSSPYTPAAPARHRHSFRKRPKVARQRRAENMFSQRACVAHVHEPTFCPNNASAMYISGAFLHSISASIRPSPSSPYTDDHIAQPDDHDDDDDDMDAGGAPLPQHEDDTVMTGALDEVHIANFSTSFRHDDIQDHDRSTLPPSSFAQSTTTRRRSHPRPVTREILEEEDGRRTRLALEGEPPDLLAEYRPSHAHATLFEHRHEQLLQHLPAPQPSSAPTQLQIQNRGSAFAPHSSSTYQPTEAEIEAAQVVMAIDAQSHEQDEDALAVDDPRRSYDVADFMDTWRLHSTCDKRLPPFEPGLQPSLRLGRRPDQITGANVNTLSVDMQGIRWQLIGPSRRQATIARAMLHPSGLGVDCLRAKQRTKHNAFVGDHERHYQFRATVSQHKAKFSHYQLRNVLAANNRNDVFYATGDHVMRASMACPTMIETTMDLSKPGNSATSFRVTCLSASSKQAFSEYRSDNALFAGGFCGEYAVLNLDAGQRHSEGFVTHAYNGLVTHIHNYQDRRSGNLRAAFCSNDRKVRLMDVSTLKFTDEFSYDNAINCSATAPDGRLRVLAGDTSDTLITDAERGAPIVTLKEHKDHGFACTWSHDGRHVATGAQDGSVLVWDTRKWSKPLRSLDTVMSCARSLNFTDTGELVVAENDDVVRVYDAGRFDAWQELRFFGSIAGVALLDGGAELAIANADKTIGGLMTFERSSRGVGSGSYGRKVAKAGHNGGKSRRGRTLREAEHIAELLV</sequence>
<name>A0A139HYW9_9PEZI</name>
<evidence type="ECO:0000256" key="2">
    <source>
        <dbReference type="ARBA" id="ARBA00022737"/>
    </source>
</evidence>
<dbReference type="PROSITE" id="PS50082">
    <property type="entry name" value="WD_REPEATS_2"/>
    <property type="match status" value="1"/>
</dbReference>
<dbReference type="EMBL" id="LFZN01000001">
    <property type="protein sequence ID" value="KXT07690.1"/>
    <property type="molecule type" value="Genomic_DNA"/>
</dbReference>
<dbReference type="PROSITE" id="PS00678">
    <property type="entry name" value="WD_REPEATS_1"/>
    <property type="match status" value="1"/>
</dbReference>
<accession>A0A139HYW9</accession>
<protein>
    <submittedName>
        <fullName evidence="5">Uncharacterized protein</fullName>
    </submittedName>
</protein>
<evidence type="ECO:0000256" key="1">
    <source>
        <dbReference type="ARBA" id="ARBA00022574"/>
    </source>
</evidence>
<feature type="region of interest" description="Disordered" evidence="4">
    <location>
        <begin position="711"/>
        <end position="730"/>
    </location>
</feature>
<dbReference type="STRING" id="321146.A0A139HYW9"/>
<feature type="region of interest" description="Disordered" evidence="4">
    <location>
        <begin position="76"/>
        <end position="113"/>
    </location>
</feature>
<dbReference type="SMART" id="SM00320">
    <property type="entry name" value="WD40"/>
    <property type="match status" value="2"/>
</dbReference>
<feature type="region of interest" description="Disordered" evidence="4">
    <location>
        <begin position="1"/>
        <end position="26"/>
    </location>
</feature>
<feature type="compositionally biased region" description="Basic and acidic residues" evidence="4">
    <location>
        <begin position="166"/>
        <end position="183"/>
    </location>
</feature>
<dbReference type="PROSITE" id="PS50294">
    <property type="entry name" value="WD_REPEATS_REGION"/>
    <property type="match status" value="1"/>
</dbReference>
<dbReference type="InterPro" id="IPR036322">
    <property type="entry name" value="WD40_repeat_dom_sf"/>
</dbReference>
<reference evidence="5 6" key="1">
    <citation type="submission" date="2015-07" db="EMBL/GenBank/DDBJ databases">
        <title>Comparative genomics of the Sigatoka disease complex on banana suggests a link between parallel evolutionary changes in Pseudocercospora fijiensis and Pseudocercospora eumusae and increased virulence on the banana host.</title>
        <authorList>
            <person name="Chang T.-C."/>
            <person name="Salvucci A."/>
            <person name="Crous P.W."/>
            <person name="Stergiopoulos I."/>
        </authorList>
    </citation>
    <scope>NUCLEOTIDE SEQUENCE [LARGE SCALE GENOMIC DNA]</scope>
    <source>
        <strain evidence="5 6">CBS 114824</strain>
    </source>
</reference>
<feature type="repeat" description="WD" evidence="3">
    <location>
        <begin position="583"/>
        <end position="617"/>
    </location>
</feature>
<evidence type="ECO:0000256" key="3">
    <source>
        <dbReference type="PROSITE-ProRule" id="PRU00221"/>
    </source>
</evidence>
<evidence type="ECO:0000313" key="6">
    <source>
        <dbReference type="Proteomes" id="UP000070133"/>
    </source>
</evidence>
<dbReference type="PANTHER" id="PTHR43991:SF12">
    <property type="entry name" value="WD REPEAT PROTEIN (AFU_ORTHOLOGUE AFUA_8G05640)"/>
    <property type="match status" value="1"/>
</dbReference>
<dbReference type="PANTHER" id="PTHR43991">
    <property type="entry name" value="WD REPEAT PROTEIN (AFU_ORTHOLOGUE AFUA_8G05640)-RELATED"/>
    <property type="match status" value="1"/>
</dbReference>
<dbReference type="InterPro" id="IPR001680">
    <property type="entry name" value="WD40_rpt"/>
</dbReference>
<keyword evidence="6" id="KW-1185">Reference proteome</keyword>
<dbReference type="InterPro" id="IPR015943">
    <property type="entry name" value="WD40/YVTN_repeat-like_dom_sf"/>
</dbReference>
<feature type="region of interest" description="Disordered" evidence="4">
    <location>
        <begin position="138"/>
        <end position="186"/>
    </location>
</feature>
<dbReference type="OrthoDB" id="20669at2759"/>
<evidence type="ECO:0000313" key="5">
    <source>
        <dbReference type="EMBL" id="KXT07690.1"/>
    </source>
</evidence>